<keyword evidence="4" id="KW-1185">Reference proteome</keyword>
<dbReference type="Proteomes" id="UP001152795">
    <property type="component" value="Unassembled WGS sequence"/>
</dbReference>
<evidence type="ECO:0000313" key="4">
    <source>
        <dbReference type="Proteomes" id="UP001152795"/>
    </source>
</evidence>
<feature type="compositionally biased region" description="Low complexity" evidence="2">
    <location>
        <begin position="110"/>
        <end position="150"/>
    </location>
</feature>
<evidence type="ECO:0000313" key="3">
    <source>
        <dbReference type="EMBL" id="CAB4024127.1"/>
    </source>
</evidence>
<proteinExistence type="predicted"/>
<sequence>MYKYEHGFIEEEKVKGAHRASATRLQKTVSEVLVSFDPNNLEEIVPKLNQLKASMKEKLETLKVLDEEILELVDEANIEEEIEQCDICREGLQLALENVKRALNTSSMSSSAMLSNVTENTTNNTPPVPSQAPTSPQGSSASTASTSLLQNQYSSQFDTSNENGTPNLDQP</sequence>
<feature type="compositionally biased region" description="Polar residues" evidence="2">
    <location>
        <begin position="151"/>
        <end position="171"/>
    </location>
</feature>
<feature type="coiled-coil region" evidence="1">
    <location>
        <begin position="48"/>
        <end position="75"/>
    </location>
</feature>
<evidence type="ECO:0000256" key="2">
    <source>
        <dbReference type="SAM" id="MobiDB-lite"/>
    </source>
</evidence>
<accession>A0A6S7J1K5</accession>
<gene>
    <name evidence="3" type="ORF">PACLA_8A069530</name>
</gene>
<dbReference type="EMBL" id="CACRXK020012852">
    <property type="protein sequence ID" value="CAB4024127.1"/>
    <property type="molecule type" value="Genomic_DNA"/>
</dbReference>
<feature type="region of interest" description="Disordered" evidence="2">
    <location>
        <begin position="110"/>
        <end position="171"/>
    </location>
</feature>
<protein>
    <submittedName>
        <fullName evidence="3">Uncharacterized protein</fullName>
    </submittedName>
</protein>
<organism evidence="3 4">
    <name type="scientific">Paramuricea clavata</name>
    <name type="common">Red gorgonian</name>
    <name type="synonym">Violescent sea-whip</name>
    <dbReference type="NCBI Taxonomy" id="317549"/>
    <lineage>
        <taxon>Eukaryota</taxon>
        <taxon>Metazoa</taxon>
        <taxon>Cnidaria</taxon>
        <taxon>Anthozoa</taxon>
        <taxon>Octocorallia</taxon>
        <taxon>Malacalcyonacea</taxon>
        <taxon>Plexauridae</taxon>
        <taxon>Paramuricea</taxon>
    </lineage>
</organism>
<reference evidence="3" key="1">
    <citation type="submission" date="2020-04" db="EMBL/GenBank/DDBJ databases">
        <authorList>
            <person name="Alioto T."/>
            <person name="Alioto T."/>
            <person name="Gomez Garrido J."/>
        </authorList>
    </citation>
    <scope>NUCLEOTIDE SEQUENCE</scope>
    <source>
        <strain evidence="3">A484AB</strain>
    </source>
</reference>
<keyword evidence="1" id="KW-0175">Coiled coil</keyword>
<dbReference type="AlphaFoldDB" id="A0A6S7J1K5"/>
<name>A0A6S7J1K5_PARCT</name>
<comment type="caution">
    <text evidence="3">The sequence shown here is derived from an EMBL/GenBank/DDBJ whole genome shotgun (WGS) entry which is preliminary data.</text>
</comment>
<evidence type="ECO:0000256" key="1">
    <source>
        <dbReference type="SAM" id="Coils"/>
    </source>
</evidence>